<evidence type="ECO:0000313" key="2">
    <source>
        <dbReference type="Proteomes" id="UP000295453"/>
    </source>
</evidence>
<dbReference type="OrthoDB" id="3589776at2"/>
<sequence length="735" mass="82304">MNGLVDRPLLGEADRRMPSSLVADFTAVFPHTWRGSKPVPRFGDLAWEISGVDPGRTRADWSVSFDSMTPEWALLTREVMFVHINSAEFRERVWIHRNSRLARDGHLRASTIEAYVRSFREVESISSALGLGLPRTWTADDVDSIRDVVLRDGRSGIGRIIRLLYRVAPVLTLGGIRFDPMRGMTAHQWDGGADYSRMLSGQGLRPELFRAVVGNALFYVEQASRDILAARAWRVERDLWRSPMSTPKSSRAAYLDAYPDHPDVVNEVTRRLHDAMEELGGFPSSTVRTAGKSARVGEPCRETLRAAAGFDQAANYRAFRPFIDGRIASGVPMVPGGLPIEVACVRRPDGTFGPWRDNFCWNSIDVESLMLADAAKIVVMAFTAMRDSELDAIPRHGWRTTWHGSPALWSEELKTRAGEPMRWWATPTVLSACDVLDKIIDPEAPFLFQTVRFRRIRDASDRANGENWKSIQRFVSRLGSDPHLHGFLPVDAGWGTLGARPRNDAGPTVTPRAFRYTLASISNFVALGDVAFQQQAKHAHIAMSHSYAANGANSDWTGSMLNTLANSEAQERAMKTVDLYMRIWLDDEVVGHAGRGLVRSARRLFDELDVAPYDDEAAAGPEEQFEARVLSTPELVQAIRSTASILHPGTLVHCLRYVPTMECVEDGTEPIQGLCRPESCANVLVDPEQQPLIRERHRQVQEWLGMPRIGKAQRQVLERRERLLASQLRSEDIRG</sequence>
<dbReference type="AlphaFoldDB" id="A0A4R1BUP0"/>
<comment type="caution">
    <text evidence="1">The sequence shown here is derived from an EMBL/GenBank/DDBJ whole genome shotgun (WGS) entry which is preliminary data.</text>
</comment>
<reference evidence="1 2" key="1">
    <citation type="submission" date="2019-03" db="EMBL/GenBank/DDBJ databases">
        <authorList>
            <person name="Kim M.K.M."/>
        </authorList>
    </citation>
    <scope>NUCLEOTIDE SEQUENCE [LARGE SCALE GENOMIC DNA]</scope>
    <source>
        <strain evidence="1 2">18JY15-6</strain>
    </source>
</reference>
<proteinExistence type="predicted"/>
<accession>A0A4R1BUP0</accession>
<protein>
    <recommendedName>
        <fullName evidence="3">Integrase</fullName>
    </recommendedName>
</protein>
<gene>
    <name evidence="1" type="ORF">EPD65_14545</name>
</gene>
<organism evidence="1 2">
    <name type="scientific">Nocardioides jejuensis</name>
    <dbReference type="NCBI Taxonomy" id="2502782"/>
    <lineage>
        <taxon>Bacteria</taxon>
        <taxon>Bacillati</taxon>
        <taxon>Actinomycetota</taxon>
        <taxon>Actinomycetes</taxon>
        <taxon>Propionibacteriales</taxon>
        <taxon>Nocardioidaceae</taxon>
        <taxon>Nocardioides</taxon>
    </lineage>
</organism>
<dbReference type="Proteomes" id="UP000295453">
    <property type="component" value="Unassembled WGS sequence"/>
</dbReference>
<dbReference type="EMBL" id="SJZJ01000031">
    <property type="protein sequence ID" value="TCJ21644.1"/>
    <property type="molecule type" value="Genomic_DNA"/>
</dbReference>
<keyword evidence="2" id="KW-1185">Reference proteome</keyword>
<name>A0A4R1BUP0_9ACTN</name>
<dbReference type="RefSeq" id="WP_131585392.1">
    <property type="nucleotide sequence ID" value="NZ_SJZJ01000031.1"/>
</dbReference>
<evidence type="ECO:0000313" key="1">
    <source>
        <dbReference type="EMBL" id="TCJ21644.1"/>
    </source>
</evidence>
<evidence type="ECO:0008006" key="3">
    <source>
        <dbReference type="Google" id="ProtNLM"/>
    </source>
</evidence>